<dbReference type="GO" id="GO:0000287">
    <property type="term" value="F:magnesium ion binding"/>
    <property type="evidence" value="ECO:0007669"/>
    <property type="project" value="InterPro"/>
</dbReference>
<dbReference type="GO" id="GO:0005525">
    <property type="term" value="F:GTP binding"/>
    <property type="evidence" value="ECO:0007669"/>
    <property type="project" value="UniProtKB-KW"/>
</dbReference>
<dbReference type="OrthoDB" id="62560at2759"/>
<dbReference type="GO" id="GO:0006400">
    <property type="term" value="P:tRNA modification"/>
    <property type="evidence" value="ECO:0007669"/>
    <property type="project" value="InterPro"/>
</dbReference>
<feature type="binding site" evidence="13">
    <location>
        <position position="105"/>
    </location>
    <ligand>
        <name>Mg(2+)</name>
        <dbReference type="ChEBI" id="CHEBI:18420"/>
        <label>1</label>
        <note>catalytic</note>
    </ligand>
</feature>
<evidence type="ECO:0000256" key="9">
    <source>
        <dbReference type="ARBA" id="ARBA00022842"/>
    </source>
</evidence>
<feature type="non-terminal residue" evidence="17">
    <location>
        <position position="277"/>
    </location>
</feature>
<evidence type="ECO:0000313" key="17">
    <source>
        <dbReference type="EMBL" id="CAG10135.1"/>
    </source>
</evidence>
<evidence type="ECO:0000256" key="2">
    <source>
        <dbReference type="ARBA" id="ARBA00012511"/>
    </source>
</evidence>
<name>Q4RN97_TETNG</name>
<evidence type="ECO:0000256" key="14">
    <source>
        <dbReference type="SAM" id="MobiDB-lite"/>
    </source>
</evidence>
<feature type="binding site" evidence="13">
    <location>
        <position position="58"/>
    </location>
    <ligand>
        <name>Mg(2+)</name>
        <dbReference type="ChEBI" id="CHEBI:18420"/>
        <label>2</label>
        <note>catalytic</note>
    </ligand>
</feature>
<sequence>MVVEKACILRRLLKSCLVQRPACLSTSATMAKSKFEYVRNFETDDSCLRNCYIVVRLDGRNFHKFAEHHTFLKPNDGRALGLMTHSARCVMAELEDVVIAYGQSDEFSFVFKKTSTLFKRRASKLMTHVVSQFSSSYVFYWREFFGDQPLLYPPGFDGRVVLYPSNRNLRDYLSWRQADSATEENSCEGTLAADKNEILFSEFNVNYNNESAVHRKGTILIWERQEETVKKRTKSPREEKETDATVTRSRRRVQEHHCDIIGEQFWQEHPDILEQDG</sequence>
<feature type="binding site" evidence="13">
    <location>
        <position position="58"/>
    </location>
    <ligand>
        <name>Mg(2+)</name>
        <dbReference type="ChEBI" id="CHEBI:18420"/>
        <label>1</label>
        <note>catalytic</note>
    </ligand>
</feature>
<evidence type="ECO:0000256" key="5">
    <source>
        <dbReference type="ARBA" id="ARBA00022694"/>
    </source>
</evidence>
<comment type="caution">
    <text evidence="17">The sequence shown here is derived from an EMBL/GenBank/DDBJ whole genome shotgun (WGS) entry which is preliminary data.</text>
</comment>
<keyword evidence="5" id="KW-0819">tRNA processing</keyword>
<accession>Q4RN97</accession>
<evidence type="ECO:0000256" key="13">
    <source>
        <dbReference type="PIRSR" id="PIRSR028980-2"/>
    </source>
</evidence>
<gene>
    <name evidence="17" type="ORF">GSTENG00031660001</name>
</gene>
<organism evidence="17">
    <name type="scientific">Tetraodon nigroviridis</name>
    <name type="common">Spotted green pufferfish</name>
    <name type="synonym">Chelonodon nigroviridis</name>
    <dbReference type="NCBI Taxonomy" id="99883"/>
    <lineage>
        <taxon>Eukaryota</taxon>
        <taxon>Metazoa</taxon>
        <taxon>Chordata</taxon>
        <taxon>Craniata</taxon>
        <taxon>Vertebrata</taxon>
        <taxon>Euteleostomi</taxon>
        <taxon>Actinopterygii</taxon>
        <taxon>Neopterygii</taxon>
        <taxon>Teleostei</taxon>
        <taxon>Neoteleostei</taxon>
        <taxon>Acanthomorphata</taxon>
        <taxon>Eupercaria</taxon>
        <taxon>Tetraodontiformes</taxon>
        <taxon>Tetradontoidea</taxon>
        <taxon>Tetraodontidae</taxon>
        <taxon>Tetraodon</taxon>
    </lineage>
</organism>
<dbReference type="PIRSF" id="PIRSF028980">
    <property type="entry name" value="tRNAHis_guanylyltransferase"/>
    <property type="match status" value="1"/>
</dbReference>
<keyword evidence="4" id="KW-0808">Transferase</keyword>
<comment type="catalytic activity">
    <reaction evidence="11">
        <text>a 5'-end ribonucleotide-tRNA(His) + GTP + ATP + H2O = a 5'-end phospho-guanosine-ribonucleotide-tRNA(His) + AMP + 2 diphosphate + H(+)</text>
        <dbReference type="Rhea" id="RHEA:54564"/>
        <dbReference type="Rhea" id="RHEA-COMP:14193"/>
        <dbReference type="Rhea" id="RHEA-COMP:14917"/>
        <dbReference type="ChEBI" id="CHEBI:15377"/>
        <dbReference type="ChEBI" id="CHEBI:15378"/>
        <dbReference type="ChEBI" id="CHEBI:30616"/>
        <dbReference type="ChEBI" id="CHEBI:33019"/>
        <dbReference type="ChEBI" id="CHEBI:37565"/>
        <dbReference type="ChEBI" id="CHEBI:138282"/>
        <dbReference type="ChEBI" id="CHEBI:141847"/>
        <dbReference type="ChEBI" id="CHEBI:456215"/>
        <dbReference type="EC" id="2.7.7.79"/>
    </reaction>
</comment>
<evidence type="ECO:0000256" key="11">
    <source>
        <dbReference type="ARBA" id="ARBA00047281"/>
    </source>
</evidence>
<dbReference type="PANTHER" id="PTHR12729">
    <property type="entry name" value="TRNA(HIS) GUANYLYLTRANSFERASE-RELATED"/>
    <property type="match status" value="1"/>
</dbReference>
<evidence type="ECO:0000256" key="8">
    <source>
        <dbReference type="ARBA" id="ARBA00022741"/>
    </source>
</evidence>
<feature type="domain" description="tRNAHis guanylyltransferase catalytic" evidence="15">
    <location>
        <begin position="35"/>
        <end position="164"/>
    </location>
</feature>
<dbReference type="Pfam" id="PF04446">
    <property type="entry name" value="Thg1"/>
    <property type="match status" value="1"/>
</dbReference>
<feature type="compositionally biased region" description="Basic and acidic residues" evidence="14">
    <location>
        <begin position="230"/>
        <end position="243"/>
    </location>
</feature>
<dbReference type="EC" id="2.7.7.79" evidence="2"/>
<protein>
    <recommendedName>
        <fullName evidence="3">Probable tRNA(His) guanylyltransferase</fullName>
        <ecNumber evidence="2">2.7.7.79</ecNumber>
    </recommendedName>
</protein>
<feature type="domain" description="Thg1 C-terminal" evidence="16">
    <location>
        <begin position="184"/>
        <end position="262"/>
    </location>
</feature>
<keyword evidence="7 13" id="KW-0479">Metal-binding</keyword>
<comment type="cofactor">
    <cofactor evidence="13">
        <name>Mg(2+)</name>
        <dbReference type="ChEBI" id="CHEBI:18420"/>
    </cofactor>
    <text evidence="13">Binds 2 magnesium ions per subunit.</text>
</comment>
<dbReference type="EMBL" id="CAAE01015015">
    <property type="protein sequence ID" value="CAG10135.1"/>
    <property type="molecule type" value="Genomic_DNA"/>
</dbReference>
<dbReference type="InterPro" id="IPR024956">
    <property type="entry name" value="tRNAHis_GuaTrfase_cat"/>
</dbReference>
<feature type="binding site" evidence="13">
    <location>
        <position position="105"/>
    </location>
    <ligand>
        <name>Mg(2+)</name>
        <dbReference type="ChEBI" id="CHEBI:18420"/>
        <label>2</label>
        <note>catalytic</note>
    </ligand>
</feature>
<reference evidence="17" key="1">
    <citation type="journal article" date="2004" name="Nature">
        <title>Genome duplication in the teleost fish Tetraodon nigroviridis reveals the early vertebrate proto-karyotype.</title>
        <authorList>
            <person name="Jaillon O."/>
            <person name="Aury J.-M."/>
            <person name="Brunet F."/>
            <person name="Petit J.-L."/>
            <person name="Stange-Thomann N."/>
            <person name="Mauceli E."/>
            <person name="Bouneau L."/>
            <person name="Fischer C."/>
            <person name="Ozouf-Costaz C."/>
            <person name="Bernot A."/>
            <person name="Nicaud S."/>
            <person name="Jaffe D."/>
            <person name="Fisher S."/>
            <person name="Lutfalla G."/>
            <person name="Dossat C."/>
            <person name="Segurens B."/>
            <person name="Dasilva C."/>
            <person name="Salanoubat M."/>
            <person name="Levy M."/>
            <person name="Boudet N."/>
            <person name="Castellano S."/>
            <person name="Anthouard V."/>
            <person name="Jubin C."/>
            <person name="Castelli V."/>
            <person name="Katinka M."/>
            <person name="Vacherie B."/>
            <person name="Biemont C."/>
            <person name="Skalli Z."/>
            <person name="Cattolico L."/>
            <person name="Poulain J."/>
            <person name="De Berardinis V."/>
            <person name="Cruaud C."/>
            <person name="Duprat S."/>
            <person name="Brottier P."/>
            <person name="Coutanceau J.-P."/>
            <person name="Gouzy J."/>
            <person name="Parra G."/>
            <person name="Lardier G."/>
            <person name="Chapple C."/>
            <person name="McKernan K.J."/>
            <person name="McEwan P."/>
            <person name="Bosak S."/>
            <person name="Kellis M."/>
            <person name="Volff J.-N."/>
            <person name="Guigo R."/>
            <person name="Zody M.C."/>
            <person name="Mesirov J."/>
            <person name="Lindblad-Toh K."/>
            <person name="Birren B."/>
            <person name="Nusbaum C."/>
            <person name="Kahn D."/>
            <person name="Robinson-Rechavi M."/>
            <person name="Laudet V."/>
            <person name="Schachter V."/>
            <person name="Quetier F."/>
            <person name="Saurin W."/>
            <person name="Scarpelli C."/>
            <person name="Wincker P."/>
            <person name="Lander E.S."/>
            <person name="Weissenbach J."/>
            <person name="Roest Crollius H."/>
        </authorList>
    </citation>
    <scope>NUCLEOTIDE SEQUENCE [LARGE SCALE GENOMIC DNA]</scope>
</reference>
<dbReference type="AlphaFoldDB" id="Q4RN97"/>
<feature type="region of interest" description="Disordered" evidence="14">
    <location>
        <begin position="230"/>
        <end position="251"/>
    </location>
</feature>
<evidence type="ECO:0000256" key="12">
    <source>
        <dbReference type="PIRSR" id="PIRSR028980-1"/>
    </source>
</evidence>
<keyword evidence="9 13" id="KW-0460">Magnesium</keyword>
<feature type="binding site" evidence="12">
    <location>
        <begin position="104"/>
        <end position="105"/>
    </location>
    <ligand>
        <name>GTP</name>
        <dbReference type="ChEBI" id="CHEBI:37565"/>
    </ligand>
</feature>
<evidence type="ECO:0000256" key="10">
    <source>
        <dbReference type="ARBA" id="ARBA00023134"/>
    </source>
</evidence>
<dbReference type="GO" id="GO:0008193">
    <property type="term" value="F:tRNA guanylyltransferase activity"/>
    <property type="evidence" value="ECO:0007669"/>
    <property type="project" value="UniProtKB-EC"/>
</dbReference>
<keyword evidence="6" id="KW-0548">Nucleotidyltransferase</keyword>
<evidence type="ECO:0000256" key="6">
    <source>
        <dbReference type="ARBA" id="ARBA00022695"/>
    </source>
</evidence>
<keyword evidence="10 12" id="KW-0342">GTP-binding</keyword>
<comment type="similarity">
    <text evidence="1">Belongs to the tRNA(His) guanylyltransferase family.</text>
</comment>
<evidence type="ECO:0000259" key="16">
    <source>
        <dbReference type="Pfam" id="PF14413"/>
    </source>
</evidence>
<evidence type="ECO:0000256" key="7">
    <source>
        <dbReference type="ARBA" id="ARBA00022723"/>
    </source>
</evidence>
<evidence type="ECO:0000256" key="3">
    <source>
        <dbReference type="ARBA" id="ARBA00022310"/>
    </source>
</evidence>
<proteinExistence type="inferred from homology"/>
<dbReference type="Gene3D" id="3.30.70.3000">
    <property type="match status" value="1"/>
</dbReference>
<dbReference type="KEGG" id="tng:GSTEN00031660G001"/>
<dbReference type="PANTHER" id="PTHR12729:SF6">
    <property type="entry name" value="TRNA(HIS) GUANYLYLTRANSFERASE-RELATED"/>
    <property type="match status" value="1"/>
</dbReference>
<evidence type="ECO:0000256" key="1">
    <source>
        <dbReference type="ARBA" id="ARBA00010113"/>
    </source>
</evidence>
<reference evidence="17" key="2">
    <citation type="submission" date="2004-02" db="EMBL/GenBank/DDBJ databases">
        <authorList>
            <consortium name="Genoscope"/>
            <consortium name="Whitehead Institute Centre for Genome Research"/>
        </authorList>
    </citation>
    <scope>NUCLEOTIDE SEQUENCE</scope>
</reference>
<dbReference type="InterPro" id="IPR038469">
    <property type="entry name" value="tRNAHis_GuaTrfase_Thg1_sf"/>
</dbReference>
<evidence type="ECO:0000259" key="15">
    <source>
        <dbReference type="Pfam" id="PF04446"/>
    </source>
</evidence>
<dbReference type="InterPro" id="IPR007537">
    <property type="entry name" value="tRNAHis_GuaTrfase_Thg1"/>
</dbReference>
<dbReference type="Pfam" id="PF14413">
    <property type="entry name" value="Thg1C"/>
    <property type="match status" value="1"/>
</dbReference>
<feature type="binding site" evidence="12">
    <location>
        <begin position="58"/>
        <end position="63"/>
    </location>
    <ligand>
        <name>GTP</name>
        <dbReference type="ChEBI" id="CHEBI:37565"/>
    </ligand>
</feature>
<keyword evidence="8 12" id="KW-0547">Nucleotide-binding</keyword>
<evidence type="ECO:0000256" key="4">
    <source>
        <dbReference type="ARBA" id="ARBA00022679"/>
    </source>
</evidence>
<feature type="binding site" evidence="13">
    <location>
        <position position="59"/>
    </location>
    <ligand>
        <name>Mg(2+)</name>
        <dbReference type="ChEBI" id="CHEBI:18420"/>
        <label>1</label>
        <note>catalytic</note>
    </ligand>
</feature>
<dbReference type="InterPro" id="IPR025845">
    <property type="entry name" value="Thg1_C_dom"/>
</dbReference>